<evidence type="ECO:0000313" key="10">
    <source>
        <dbReference type="Proteomes" id="UP000808372"/>
    </source>
</evidence>
<name>A0A8U0R3Y6_SALNM</name>
<feature type="domain" description="VWFD" evidence="9">
    <location>
        <begin position="389"/>
        <end position="564"/>
    </location>
</feature>
<keyword evidence="4" id="KW-0677">Repeat</keyword>
<dbReference type="InterPro" id="IPR036084">
    <property type="entry name" value="Ser_inhib-like_sf"/>
</dbReference>
<evidence type="ECO:0000256" key="5">
    <source>
        <dbReference type="ARBA" id="ARBA00023157"/>
    </source>
</evidence>
<dbReference type="Pfam" id="PF01826">
    <property type="entry name" value="TIL"/>
    <property type="match status" value="2"/>
</dbReference>
<dbReference type="InterPro" id="IPR014853">
    <property type="entry name" value="VWF/SSPO/ZAN-like_Cys-rich_dom"/>
</dbReference>
<dbReference type="KEGG" id="snh:120052695"/>
<dbReference type="GeneID" id="120052695"/>
<feature type="disulfide bond" evidence="7">
    <location>
        <begin position="2511"/>
        <end position="2565"/>
    </location>
</feature>
<feature type="domain" description="VWFD" evidence="9">
    <location>
        <begin position="2923"/>
        <end position="2987"/>
    </location>
</feature>
<keyword evidence="2" id="KW-0964">Secreted</keyword>
<dbReference type="SMART" id="SM00215">
    <property type="entry name" value="VWC_out"/>
    <property type="match status" value="2"/>
</dbReference>
<feature type="disulfide bond" evidence="7">
    <location>
        <begin position="2515"/>
        <end position="2567"/>
    </location>
</feature>
<dbReference type="Gene3D" id="2.10.25.10">
    <property type="entry name" value="Laminin"/>
    <property type="match status" value="5"/>
</dbReference>
<dbReference type="RefSeq" id="XP_038855686.1">
    <property type="nucleotide sequence ID" value="XM_038999758.1"/>
</dbReference>
<feature type="domain" description="CTCK" evidence="8">
    <location>
        <begin position="2486"/>
        <end position="2573"/>
    </location>
</feature>
<evidence type="ECO:0000256" key="3">
    <source>
        <dbReference type="ARBA" id="ARBA00022729"/>
    </source>
</evidence>
<dbReference type="InterPro" id="IPR002919">
    <property type="entry name" value="TIL_dom"/>
</dbReference>
<dbReference type="PROSITE" id="PS01185">
    <property type="entry name" value="CTCK_1"/>
    <property type="match status" value="1"/>
</dbReference>
<comment type="caution">
    <text evidence="7">Lacks conserved residue(s) required for the propagation of feature annotation.</text>
</comment>
<gene>
    <name evidence="11" type="primary">LOC120052695</name>
</gene>
<evidence type="ECO:0000256" key="4">
    <source>
        <dbReference type="ARBA" id="ARBA00022737"/>
    </source>
</evidence>
<organism evidence="10 11">
    <name type="scientific">Salvelinus namaycush</name>
    <name type="common">Lake trout</name>
    <name type="synonym">Salmo namaycush</name>
    <dbReference type="NCBI Taxonomy" id="8040"/>
    <lineage>
        <taxon>Eukaryota</taxon>
        <taxon>Metazoa</taxon>
        <taxon>Chordata</taxon>
        <taxon>Craniata</taxon>
        <taxon>Vertebrata</taxon>
        <taxon>Euteleostomi</taxon>
        <taxon>Actinopterygii</taxon>
        <taxon>Neopterygii</taxon>
        <taxon>Teleostei</taxon>
        <taxon>Protacanthopterygii</taxon>
        <taxon>Salmoniformes</taxon>
        <taxon>Salmonidae</taxon>
        <taxon>Salmoninae</taxon>
        <taxon>Salvelinus</taxon>
    </lineage>
</organism>
<keyword evidence="10" id="KW-1185">Reference proteome</keyword>
<dbReference type="SMART" id="SM00216">
    <property type="entry name" value="VWD"/>
    <property type="match status" value="4"/>
</dbReference>
<dbReference type="CDD" id="cd19941">
    <property type="entry name" value="TIL"/>
    <property type="match status" value="6"/>
</dbReference>
<dbReference type="InterPro" id="IPR006207">
    <property type="entry name" value="Cys_knot_C"/>
</dbReference>
<keyword evidence="6" id="KW-0325">Glycoprotein</keyword>
<dbReference type="FunFam" id="2.10.25.10:FF:000153">
    <property type="entry name" value="MUC5B isoform 1"/>
    <property type="match status" value="1"/>
</dbReference>
<dbReference type="SMART" id="SM00041">
    <property type="entry name" value="CT"/>
    <property type="match status" value="1"/>
</dbReference>
<dbReference type="Pfam" id="PF00094">
    <property type="entry name" value="VWD"/>
    <property type="match status" value="5"/>
</dbReference>
<evidence type="ECO:0000256" key="6">
    <source>
        <dbReference type="ARBA" id="ARBA00023180"/>
    </source>
</evidence>
<dbReference type="InterPro" id="IPR001007">
    <property type="entry name" value="VWF_dom"/>
</dbReference>
<feature type="disulfide bond" evidence="7">
    <location>
        <begin position="2500"/>
        <end position="2549"/>
    </location>
</feature>
<dbReference type="SMART" id="SM00832">
    <property type="entry name" value="C8"/>
    <property type="match status" value="5"/>
</dbReference>
<dbReference type="PROSITE" id="PS51233">
    <property type="entry name" value="VWFD"/>
    <property type="match status" value="5"/>
</dbReference>
<evidence type="ECO:0000256" key="7">
    <source>
        <dbReference type="PROSITE-ProRule" id="PRU00039"/>
    </source>
</evidence>
<dbReference type="GO" id="GO:0031012">
    <property type="term" value="C:extracellular matrix"/>
    <property type="evidence" value="ECO:0007669"/>
    <property type="project" value="TreeGrafter"/>
</dbReference>
<dbReference type="GO" id="GO:0005615">
    <property type="term" value="C:extracellular space"/>
    <property type="evidence" value="ECO:0007669"/>
    <property type="project" value="TreeGrafter"/>
</dbReference>
<evidence type="ECO:0000256" key="1">
    <source>
        <dbReference type="ARBA" id="ARBA00004613"/>
    </source>
</evidence>
<keyword evidence="3" id="KW-0732">Signal</keyword>
<comment type="subcellular location">
    <subcellularLocation>
        <location evidence="1">Secreted</location>
    </subcellularLocation>
</comment>
<accession>A0A8U0R3Y6</accession>
<dbReference type="InterPro" id="IPR001846">
    <property type="entry name" value="VWF_type-D"/>
</dbReference>
<dbReference type="FunFam" id="2.10.25.10:FF:000674">
    <property type="entry name" value="Mucin-2"/>
    <property type="match status" value="1"/>
</dbReference>
<evidence type="ECO:0000259" key="9">
    <source>
        <dbReference type="PROSITE" id="PS51233"/>
    </source>
</evidence>
<evidence type="ECO:0000256" key="2">
    <source>
        <dbReference type="ARBA" id="ARBA00022525"/>
    </source>
</evidence>
<keyword evidence="5 7" id="KW-1015">Disulfide bond</keyword>
<feature type="domain" description="VWFD" evidence="9">
    <location>
        <begin position="859"/>
        <end position="1029"/>
    </location>
</feature>
<dbReference type="Pfam" id="PF08742">
    <property type="entry name" value="C8"/>
    <property type="match status" value="4"/>
</dbReference>
<dbReference type="SUPFAM" id="SSF57567">
    <property type="entry name" value="Serine protease inhibitors"/>
    <property type="match status" value="5"/>
</dbReference>
<proteinExistence type="predicted"/>
<dbReference type="InterPro" id="IPR050780">
    <property type="entry name" value="Mucin_vWF_Thrombospondin_sf"/>
</dbReference>
<feature type="domain" description="VWFD" evidence="9">
    <location>
        <begin position="2621"/>
        <end position="2791"/>
    </location>
</feature>
<dbReference type="PANTHER" id="PTHR11339:SF408">
    <property type="entry name" value="MUCIN-5B"/>
    <property type="match status" value="1"/>
</dbReference>
<dbReference type="Pfam" id="PF25962">
    <property type="entry name" value="TIL_OTOGL_Mucin"/>
    <property type="match status" value="1"/>
</dbReference>
<feature type="domain" description="VWFD" evidence="9">
    <location>
        <begin position="36"/>
        <end position="206"/>
    </location>
</feature>
<dbReference type="InterPro" id="IPR058753">
    <property type="entry name" value="TIL_OTOGL_Mucin"/>
</dbReference>
<sequence>MGVVDQTVLTLQTEVGTSVLNWLSVSSGVSPIHNGQVCSTWGNYHFKTFDGDIFQLPSTCNYVVTSLCHSSYEDFNIQMRRQVVDHQPTISRITMKLDGAVVELSKGSVVVNGKNATLPFSQSGILIEETPSHIKIKAKLGLVAIWNQEDSFLVEMDIKFRNKTCGLCGDFNGVQQFDEFYSHGMKLSPVDFGNFWKLDGPTESCTENTLPSNHKCPNLKPICEQLLSGPAFSSCKDLLAIDSFVEACVSDLCHCDNSTNSFCLCNTISEYSRQCVHAGGKPKQWRTEQFCYKTCPFNMEYQECGNPCVDTCSNPERGQLCEEHCSDGCFCPPGTVFDDVNKNGCISLSQCSCRHNGKTYAPGESYSSTCKDCSCAGGQWKCVDKDCPGTCAVEGGSHINTYDGKAYTFHGDCSYVLTKDCDGMQFTVLGDLVQCGLSDSETCLKAVTLSLSEGATVINIQPNGKAFVNGIYSQLPFSVAGVTIFRASSFFIIVQTTFGLQLEIQLSPIMQVYIAASTVWQQRTCGLCGNFNNNQGDDFKVLSGVTEGTAIGFANTWKTRASCPDIKSSFESPCSLSLDNEKYAQHWCSQLADPKGLFAPCHTAISPDMYKDNCMYDSCNCEKSEDCMCAAVSSYVHACAAEGIQLSGWRDTICNKYSTSCPSTMVYSYSIKSSDRSCRCYSDSDFTCSITFESVDGCVCSEGTYLDDEGKCVAPASCPCYYKGSVVSPGEVISKDGTMCTCKEGKLHCIGDSPDHSTACVAPMVFVNCSSASPGVRGLECQKSCNILDMACISTECISGCMCPSGLVSDGKGGCIMPDLCPCSHNAATYQPGDRIKVDCNTCTCKDRKWQCTTNLCHGTCAIYGDGHYITFDGKRFTFEGDCEYTLTKDYCGNNNANGSFRVITENIPCGTTGTTCSKAIKLFLGNNELILTEGNYQVVERNTGEAVPYQIRTMGIYLVIEANNGLILMWDRKTSMFIKLNPQFKGHVCGLCGNYDGNANNDFTTRSQAVVVNSLDFGNSWKVSASCPDAKSKRSPCTANPYRQSWSQKQCSIIQSKVFADCHSKVDPSSFYDACVTDSCACDSGGDCECFCTAVAAYAEACNEAGACIAWRSPQICPLFCDYYNTPGECEWHYKACGAQCMKTCRNPSGSCSTQIPPLEGCYPKCPPAQPFFDEDIMKCVEKEQCGCYGRDGKHYNNGEKVPTTENCQTCYHINNSSLGHYSYTHYYNPNFDSSIYNKNNNSAFHHYYTSNLYSYINLNRSIHYPVQCSFYHYSYTHYYNPNFDSSIYNKNNNSAFHHYYTSNLYSYINLNRSIHYPVQCSFYHYSYTDFYNVNFDSSIYIYNKNNNSAFHHYYTSNLYSYINLNRSIHYPVQCSFYHYSYTHYYNPNFDSSIYNKNNNSAFHHYYTSNLYSYINLNRSIHYPVQCSFYHYSYTHYYNPNFDSSIYNKNNNSAFHHYYTSNLYSYINLNRSIHYPVQCSFYHYSYTHYYNPNFDSSIYNKNNNSAFHHYYTSNLYSYINLNRSIHYPVQCSFYHYSYTHYYNPNFDSSIYNKNNNSAFHHYYTSNLYSYINLNRSIHYPVQCSIYIYNKNNNSAFHHYYTSNLYSYINLNRSIHYPVQCSFYHYSYTHYYNPNFDSSIYNKNNNSAFHHYYTSNLYSYINLNRSIHYPVQCSFYHYSYTHYYNPNFDSSIYNKNNNSAFHHYYTSNLYSYINLNRSIHYPVQCSFYHYSYTDFYNVNFDSSIYIYNKNNNSAFHHYYTSNLYSYINLNRSIHYPVQCSFYHYSYTHYYNPNFDSSIYNKNNNSAFHHYYTSNLYSYINLNRSIHYPVQCSFYHYSYTHYYNPNFDSSIYNKNNNSAFHHYYTSNLYSYINLNRSIHYPVQCSFYHYSYTDFYNVNFDSSIYIYNKNNNSAFHHYYTSNLYSYINLNRSIHYPVQCSSFYHYSYTHYYNPNFDSSIYNKNNNSAFHHYYTSNLYSYINLNRSIHYPVQCSFYHYSYTHYYNPNFDSSIYIYNKNNNSAFHHYYTSNLYSYINLNRSIHYPVQCSFYHYSYTDFYNVNFDSSIYIYNKNNNSAFHHYYTSNLYSYINLNRSIHYPVQCSFYHYSYTHYYNPNFDSSIYNKNNNSAFHHYYTSNLYSYINLNRSIHYPVQCSFYHYSYTHYYNLNFDSSIYIYNKNNNSAFHHYYTSNLYSYINLNRSIHYPVQCSFYHYSYTHYYNLNFDSSIYIYNKNNNSAFHHYYTSNLYSYINLNRSIHYPVQCSFYHYSYTHYYNLNFDSSIYIYNKNNNSAFHHYYTSNLYSYINLNRSIHYPVQCSFYHYSYTDFYNVNFDSSIYIYNKNNNSAFHHYYTSNLYSYINLNRSIHYPVQCSFYHYSYTHYYNLNFDSSIYIYNKNNNSAFHHYYTSNLYSYINLNRSIHYPIYVNQQRIIPAYETKDFRITDNGIETLLVIPAINAKVSFTGLMFSIYLPWDKFSGNTEGQCGIPITKPCNVTKGKVYLDSNGCKSANEVDVTTCGGSCGTYAMYSREANMMERSCTCCREVSTTKKEVEMICPDGSKFNHSYIHINKCGCQRTECVTPEATQDLFTTHRITMGTTKDTPIWRLICLALLIKSTQTGVNASHNDQVCSTWGNYHFKTFDGDFFQLPSTCNHVVTSLCKSSYEAFNIQMRRQVVNNQPTISKITMKLDGVVVELSKGVVVVNGQTVTLPFSLSGVSIVKTTSNVKVVAKLGLVAVWNKDDSLMIEMNEKYRNQTCGLCGDFNEVQTYNEFIINGGKLSSSDYGNLWKLDGPLEVCEEPMLTSVESCGDEEFCQQLLSSAAFSSCANYLDMDSFIKTCLADLCHCDNSTNSFCLCNTISEYSRQCVHAGGKPQQWRTEQFCYKTCPYNMEYQECGSPCVDTCSNPEASQLCEDHCTDGCFCPLDKDCPGTCSVEGGSHINTYDGKAYTFHGDCSYILTKQCNGTEFTVLGDIVKCGLTDTQTCMRAVTLALSSRSTNCMYDSCNCEKSEDCMCAAVSSYVHACAAEGIQLSGWRDTICNKFATCPSQTVYTYNMTSCGRTCRSLSMTDQSCQVKFVLVDGCGCAEGTYMDEAAKCVAPTNCPCYDKGSVVPAGETISRDGATW</sequence>
<dbReference type="PROSITE" id="PS01225">
    <property type="entry name" value="CTCK_2"/>
    <property type="match status" value="1"/>
</dbReference>
<evidence type="ECO:0000313" key="11">
    <source>
        <dbReference type="RefSeq" id="XP_038855686.1"/>
    </source>
</evidence>
<dbReference type="PANTHER" id="PTHR11339">
    <property type="entry name" value="EXTRACELLULAR MATRIX GLYCOPROTEIN RELATED"/>
    <property type="match status" value="1"/>
</dbReference>
<dbReference type="Proteomes" id="UP000808372">
    <property type="component" value="Chromosome 1"/>
</dbReference>
<reference evidence="11" key="1">
    <citation type="submission" date="2025-08" db="UniProtKB">
        <authorList>
            <consortium name="RefSeq"/>
        </authorList>
    </citation>
    <scope>IDENTIFICATION</scope>
    <source>
        <tissue evidence="11">White muscle</tissue>
    </source>
</reference>
<evidence type="ECO:0000259" key="8">
    <source>
        <dbReference type="PROSITE" id="PS01225"/>
    </source>
</evidence>
<protein>
    <submittedName>
        <fullName evidence="11">Uncharacterized protein LOC120052695</fullName>
    </submittedName>
</protein>